<keyword evidence="3" id="KW-1185">Reference proteome</keyword>
<evidence type="ECO:0000313" key="3">
    <source>
        <dbReference type="Proteomes" id="UP000008909"/>
    </source>
</evidence>
<dbReference type="InterPro" id="IPR009072">
    <property type="entry name" value="Histone-fold"/>
</dbReference>
<sequence>MTDDDIFQENKVFKDSSHAIQARVTIWTIMSFANDGLERDMVNLFPSSKSFKTCIRQKVFLTHKNCGALRLRDTRLPLSSIIRQLFTEMTHTKQIAHKSTGGKAPRKQLATKAACKNALATSGVGKPHHLSPGNDTLETELTVPLLSIRLVLIFDKDTKFDGLGIALSCRAEIPVCEQLVSIPESMKECRGTSKPIKDEFNNCIRSTMFYAYRIIVGRMGIVHRTFFRMVQTLRWRCDMTEGRQTSNEDIRNALLIRFLKTLRQPTTGFALLVRSLVDIVMRKPSWVVILASKPIKDEFNNCIRSTMFYAYRIIVGRMGIVHRTFFRMVQTLRWRCDMTEGRQTSNEDIRNALLIRFLKTLRQPTTGFALPVRAHQYPSPRTTMNCTHTKKLMPHRPSRGAISRVALLAAYSRAALRTDDSVRLASALRAASARHMAPTSSGLSYYLPEITHLITNRYSVCWVRCIARQDLLTSNKRPSLVLYSPLHSVSCYFECGTVAVTTSYNRMGLILHGLHQNKGEECYWYDAYQQHERRKADLREDVLPTCIHRYTGSRTPVANKGAITLVSPHQEGGPLDSIFAYQSSAALHILGRGRDQTRGIRHVKQPWHGYPIRKGERLFVQERRVGCFSGTTVACREHATIDDQGQLVRLGKSHKCNPLVEKNRLHRSWIPRINIRGNTLSGNSTSTGRRPEAEGHRLDKFVQKPPINRHLNETGHNQMENVWERPSSTDTSISLAPFTHGLQSGVSKRIFLLSLSICLSYVKRVFVTQAIQVCKPVVSCFGEDRGTESSTADIRITNGDEPVWHHLRLLAQLIGTTLFLRQSKNNRAILVQPYLVTQNYTTKRWCFNWIPVGLFLHKFFIVKVIGEAGVHTRCAENLCNLGETKTFFAKVDLIIYAESLMLLCKKGEHVQLPGDIINERFSWVRGGSLAKPNLFAIVRFNGASADRITYRKTGVDRTIDEQLRQFEKPVQFTSHPSVFLNFTKFTLLEEIRFIYACDAYPKWTIRDAPLRSTLNMSSRLVVKRLQLTGLTTTTTNPTQRSAFGVSRNIDQRPHIVSFPATAPRTCLAACRSHRRDYWRNWVFGFLMKIANKMCSKTSYIVGFNGNSSEFQLNFSLMIFFNCATQKPPTTSDDMRFEGRSIPAEHGDSSTQTSPMVHDELFNSGNPVLKSCYIHGTIHSTFGQKQTQGFYWLINPIFRLD</sequence>
<organism evidence="2 3">
    <name type="scientific">Clonorchis sinensis</name>
    <name type="common">Chinese liver fluke</name>
    <dbReference type="NCBI Taxonomy" id="79923"/>
    <lineage>
        <taxon>Eukaryota</taxon>
        <taxon>Metazoa</taxon>
        <taxon>Spiralia</taxon>
        <taxon>Lophotrochozoa</taxon>
        <taxon>Platyhelminthes</taxon>
        <taxon>Trematoda</taxon>
        <taxon>Digenea</taxon>
        <taxon>Opisthorchiida</taxon>
        <taxon>Opisthorchiata</taxon>
        <taxon>Opisthorchiidae</taxon>
        <taxon>Clonorchis</taxon>
    </lineage>
</organism>
<dbReference type="GO" id="GO:0030527">
    <property type="term" value="F:structural constituent of chromatin"/>
    <property type="evidence" value="ECO:0007669"/>
    <property type="project" value="InterPro"/>
</dbReference>
<protein>
    <submittedName>
        <fullName evidence="2">Histone H3</fullName>
    </submittedName>
</protein>
<evidence type="ECO:0000313" key="2">
    <source>
        <dbReference type="EMBL" id="GAA51313.1"/>
    </source>
</evidence>
<dbReference type="Proteomes" id="UP000008909">
    <property type="component" value="Unassembled WGS sequence"/>
</dbReference>
<comment type="similarity">
    <text evidence="1">Belongs to the histone H3 family.</text>
</comment>
<accession>G7YED0</accession>
<dbReference type="GO" id="GO:0046982">
    <property type="term" value="F:protein heterodimerization activity"/>
    <property type="evidence" value="ECO:0007669"/>
    <property type="project" value="InterPro"/>
</dbReference>
<dbReference type="GO" id="GO:0000786">
    <property type="term" value="C:nucleosome"/>
    <property type="evidence" value="ECO:0007669"/>
    <property type="project" value="InterPro"/>
</dbReference>
<dbReference type="PRINTS" id="PR00622">
    <property type="entry name" value="HISTONEH3"/>
</dbReference>
<gene>
    <name evidence="2" type="ORF">CLF_105878</name>
</gene>
<dbReference type="InterPro" id="IPR000164">
    <property type="entry name" value="Histone_H3/CENP-A"/>
</dbReference>
<dbReference type="AlphaFoldDB" id="G7YED0"/>
<proteinExistence type="inferred from homology"/>
<dbReference type="EMBL" id="DF143136">
    <property type="protein sequence ID" value="GAA51313.1"/>
    <property type="molecule type" value="Genomic_DNA"/>
</dbReference>
<dbReference type="PROSITE" id="PS00322">
    <property type="entry name" value="HISTONE_H3_1"/>
    <property type="match status" value="1"/>
</dbReference>
<dbReference type="Gene3D" id="1.10.20.10">
    <property type="entry name" value="Histone, subunit A"/>
    <property type="match status" value="1"/>
</dbReference>
<reference key="2">
    <citation type="submission" date="2011-10" db="EMBL/GenBank/DDBJ databases">
        <title>The genome and transcriptome sequence of Clonorchis sinensis provide insights into the carcinogenic liver fluke.</title>
        <authorList>
            <person name="Wang X."/>
            <person name="Huang Y."/>
            <person name="Chen W."/>
            <person name="Liu H."/>
            <person name="Guo L."/>
            <person name="Chen Y."/>
            <person name="Luo F."/>
            <person name="Zhou W."/>
            <person name="Sun J."/>
            <person name="Mao Q."/>
            <person name="Liang P."/>
            <person name="Zhou C."/>
            <person name="Tian Y."/>
            <person name="Men J."/>
            <person name="Lv X."/>
            <person name="Huang L."/>
            <person name="Zhou J."/>
            <person name="Hu Y."/>
            <person name="Li R."/>
            <person name="Zhang F."/>
            <person name="Lei H."/>
            <person name="Li X."/>
            <person name="Hu X."/>
            <person name="Liang C."/>
            <person name="Xu J."/>
            <person name="Wu Z."/>
            <person name="Yu X."/>
        </authorList>
    </citation>
    <scope>NUCLEOTIDE SEQUENCE</scope>
    <source>
        <strain>Henan</strain>
    </source>
</reference>
<name>G7YED0_CLOSI</name>
<dbReference type="GO" id="GO:0003677">
    <property type="term" value="F:DNA binding"/>
    <property type="evidence" value="ECO:0007669"/>
    <property type="project" value="InterPro"/>
</dbReference>
<reference evidence="2" key="1">
    <citation type="journal article" date="2011" name="Genome Biol.">
        <title>The draft genome of the carcinogenic human liver fluke Clonorchis sinensis.</title>
        <authorList>
            <person name="Wang X."/>
            <person name="Chen W."/>
            <person name="Huang Y."/>
            <person name="Sun J."/>
            <person name="Men J."/>
            <person name="Liu H."/>
            <person name="Luo F."/>
            <person name="Guo L."/>
            <person name="Lv X."/>
            <person name="Deng C."/>
            <person name="Zhou C."/>
            <person name="Fan Y."/>
            <person name="Li X."/>
            <person name="Huang L."/>
            <person name="Hu Y."/>
            <person name="Liang C."/>
            <person name="Hu X."/>
            <person name="Xu J."/>
            <person name="Yu X."/>
        </authorList>
    </citation>
    <scope>NUCLEOTIDE SEQUENCE [LARGE SCALE GENOMIC DNA]</scope>
    <source>
        <strain evidence="2">Henan</strain>
    </source>
</reference>
<evidence type="ECO:0000256" key="1">
    <source>
        <dbReference type="ARBA" id="ARBA00010343"/>
    </source>
</evidence>